<feature type="domain" description="HTH lysR-type" evidence="5">
    <location>
        <begin position="29"/>
        <end position="86"/>
    </location>
</feature>
<dbReference type="PANTHER" id="PTHR30537">
    <property type="entry name" value="HTH-TYPE TRANSCRIPTIONAL REGULATOR"/>
    <property type="match status" value="1"/>
</dbReference>
<sequence length="329" mass="36474">MKKELISLLFNDKVHCLTNINNKTGLIVDKLTSMGVFVKAAELGSFAAAANTLKISPQMVAKNVAWLEARLGARLLNRTTRRQSLTDIGRNYYERCKIVLAEAETADAVALEMKTSPSGIIKVNAPLTFGSYSLPRFIDGYLAEYPDTEIELTLNDRIVDPIEEGFEVIIRIGELADSSMVAWPLRPYRLITCASPGYLAKAGVPETPSELIHHSCLVYGIWSPSMPCRWVFSRNGKTEEIKPTGRFRSNDWKALLHAAIAGNGVTLGPEDVLNDEIQQGRLVQVLPHYEGPSRPMHILLPAGLRPTMKIKSFVDAMRKQFGLKSPSPR</sequence>
<keyword evidence="2" id="KW-0805">Transcription regulation</keyword>
<dbReference type="Gene3D" id="1.10.10.10">
    <property type="entry name" value="Winged helix-like DNA-binding domain superfamily/Winged helix DNA-binding domain"/>
    <property type="match status" value="1"/>
</dbReference>
<dbReference type="PANTHER" id="PTHR30537:SF5">
    <property type="entry name" value="HTH-TYPE TRANSCRIPTIONAL ACTIVATOR TTDR-RELATED"/>
    <property type="match status" value="1"/>
</dbReference>
<evidence type="ECO:0000313" key="7">
    <source>
        <dbReference type="Proteomes" id="UP001499994"/>
    </source>
</evidence>
<proteinExistence type="inferred from homology"/>
<gene>
    <name evidence="6" type="ORF">GCM10022405_34200</name>
</gene>
<comment type="similarity">
    <text evidence="1">Belongs to the LysR transcriptional regulatory family.</text>
</comment>
<dbReference type="Gene3D" id="3.40.190.290">
    <property type="match status" value="1"/>
</dbReference>
<dbReference type="Pfam" id="PF00126">
    <property type="entry name" value="HTH_1"/>
    <property type="match status" value="1"/>
</dbReference>
<evidence type="ECO:0000313" key="6">
    <source>
        <dbReference type="EMBL" id="GAA3906132.1"/>
    </source>
</evidence>
<accession>A0ABP7LVH9</accession>
<evidence type="ECO:0000256" key="4">
    <source>
        <dbReference type="ARBA" id="ARBA00023163"/>
    </source>
</evidence>
<name>A0ABP7LVH9_9GAMM</name>
<reference evidence="7" key="1">
    <citation type="journal article" date="2019" name="Int. J. Syst. Evol. Microbiol.">
        <title>The Global Catalogue of Microorganisms (GCM) 10K type strain sequencing project: providing services to taxonomists for standard genome sequencing and annotation.</title>
        <authorList>
            <consortium name="The Broad Institute Genomics Platform"/>
            <consortium name="The Broad Institute Genome Sequencing Center for Infectious Disease"/>
            <person name="Wu L."/>
            <person name="Ma J."/>
        </authorList>
    </citation>
    <scope>NUCLEOTIDE SEQUENCE [LARGE SCALE GENOMIC DNA]</scope>
    <source>
        <strain evidence="7">JCM 17201</strain>
    </source>
</reference>
<organism evidence="6 7">
    <name type="scientific">Gibbsiella dentisursi</name>
    <dbReference type="NCBI Taxonomy" id="796890"/>
    <lineage>
        <taxon>Bacteria</taxon>
        <taxon>Pseudomonadati</taxon>
        <taxon>Pseudomonadota</taxon>
        <taxon>Gammaproteobacteria</taxon>
        <taxon>Enterobacterales</taxon>
        <taxon>Yersiniaceae</taxon>
        <taxon>Gibbsiella</taxon>
    </lineage>
</organism>
<dbReference type="SUPFAM" id="SSF53850">
    <property type="entry name" value="Periplasmic binding protein-like II"/>
    <property type="match status" value="1"/>
</dbReference>
<dbReference type="EMBL" id="BAABDG010000007">
    <property type="protein sequence ID" value="GAA3906132.1"/>
    <property type="molecule type" value="Genomic_DNA"/>
</dbReference>
<dbReference type="Pfam" id="PF03466">
    <property type="entry name" value="LysR_substrate"/>
    <property type="match status" value="1"/>
</dbReference>
<evidence type="ECO:0000259" key="5">
    <source>
        <dbReference type="PROSITE" id="PS50931"/>
    </source>
</evidence>
<comment type="caution">
    <text evidence="6">The sequence shown here is derived from an EMBL/GenBank/DDBJ whole genome shotgun (WGS) entry which is preliminary data.</text>
</comment>
<keyword evidence="7" id="KW-1185">Reference proteome</keyword>
<dbReference type="PROSITE" id="PS50931">
    <property type="entry name" value="HTH_LYSR"/>
    <property type="match status" value="1"/>
</dbReference>
<keyword evidence="4" id="KW-0804">Transcription</keyword>
<dbReference type="InterPro" id="IPR058163">
    <property type="entry name" value="LysR-type_TF_proteobact-type"/>
</dbReference>
<protein>
    <submittedName>
        <fullName evidence="6">LysR substrate-binding domain-containing protein</fullName>
    </submittedName>
</protein>
<dbReference type="InterPro" id="IPR036390">
    <property type="entry name" value="WH_DNA-bd_sf"/>
</dbReference>
<dbReference type="InterPro" id="IPR036388">
    <property type="entry name" value="WH-like_DNA-bd_sf"/>
</dbReference>
<dbReference type="SUPFAM" id="SSF46785">
    <property type="entry name" value="Winged helix' DNA-binding domain"/>
    <property type="match status" value="1"/>
</dbReference>
<keyword evidence="3" id="KW-0238">DNA-binding</keyword>
<dbReference type="InterPro" id="IPR005119">
    <property type="entry name" value="LysR_subst-bd"/>
</dbReference>
<evidence type="ECO:0000256" key="3">
    <source>
        <dbReference type="ARBA" id="ARBA00023125"/>
    </source>
</evidence>
<dbReference type="InterPro" id="IPR000847">
    <property type="entry name" value="LysR_HTH_N"/>
</dbReference>
<evidence type="ECO:0000256" key="1">
    <source>
        <dbReference type="ARBA" id="ARBA00009437"/>
    </source>
</evidence>
<dbReference type="Proteomes" id="UP001499994">
    <property type="component" value="Unassembled WGS sequence"/>
</dbReference>
<evidence type="ECO:0000256" key="2">
    <source>
        <dbReference type="ARBA" id="ARBA00023015"/>
    </source>
</evidence>